<dbReference type="Gene3D" id="2.170.210.20">
    <property type="entry name" value="Spindle assembly abnormal protein 6, N-terminal domain"/>
    <property type="match status" value="1"/>
</dbReference>
<proteinExistence type="predicted"/>
<dbReference type="InterPro" id="IPR032396">
    <property type="entry name" value="SAS-6_N"/>
</dbReference>
<feature type="coiled-coil region" evidence="1">
    <location>
        <begin position="264"/>
        <end position="373"/>
    </location>
</feature>
<keyword evidence="1" id="KW-0175">Coiled coil</keyword>
<evidence type="ECO:0000313" key="3">
    <source>
        <dbReference type="EMBL" id="KAJ8926304.1"/>
    </source>
</evidence>
<dbReference type="AlphaFoldDB" id="A0AAV8WHZ0"/>
<feature type="coiled-coil region" evidence="1">
    <location>
        <begin position="98"/>
        <end position="132"/>
    </location>
</feature>
<accession>A0AAV8WHZ0</accession>
<feature type="domain" description="Spindle assembly abnormal protein 6 N-terminal" evidence="2">
    <location>
        <begin position="9"/>
        <end position="106"/>
    </location>
</feature>
<reference evidence="3" key="1">
    <citation type="journal article" date="2023" name="Insect Mol. Biol.">
        <title>Genome sequencing provides insights into the evolution of gene families encoding plant cell wall-degrading enzymes in longhorned beetles.</title>
        <authorList>
            <person name="Shin N.R."/>
            <person name="Okamura Y."/>
            <person name="Kirsch R."/>
            <person name="Pauchet Y."/>
        </authorList>
    </citation>
    <scope>NUCLEOTIDE SEQUENCE</scope>
    <source>
        <strain evidence="3">RBIC_L_NR</strain>
    </source>
</reference>
<dbReference type="Proteomes" id="UP001162156">
    <property type="component" value="Unassembled WGS sequence"/>
</dbReference>
<dbReference type="EMBL" id="JANEYF010005930">
    <property type="protein sequence ID" value="KAJ8926304.1"/>
    <property type="molecule type" value="Genomic_DNA"/>
</dbReference>
<evidence type="ECO:0000313" key="4">
    <source>
        <dbReference type="Proteomes" id="UP001162156"/>
    </source>
</evidence>
<gene>
    <name evidence="3" type="ORF">NQ314_021344</name>
</gene>
<evidence type="ECO:0000259" key="2">
    <source>
        <dbReference type="Pfam" id="PF16531"/>
    </source>
</evidence>
<evidence type="ECO:0000256" key="1">
    <source>
        <dbReference type="SAM" id="Coils"/>
    </source>
</evidence>
<keyword evidence="4" id="KW-1185">Reference proteome</keyword>
<comment type="caution">
    <text evidence="3">The sequence shown here is derived from an EMBL/GenBank/DDBJ whole genome shotgun (WGS) entry which is preliminary data.</text>
</comment>
<sequence>MSTKEPACLYDKSHTITIYDNGQMEERNLNITIINLQDSLQIKLRDPLDFCFNYTENIDLGDFEIMRVNQSLDINFNEFKCNLIEMLQQFHKKRNGTNDRLKKQLSNIRKTVIEKDQQIQQLNILKNQLEVQFHNNLKQLDDLFNVKIKQVENMLINKIILNKQRLLKLLKEVEILKREMVLKSDSSTRLLKSMEDLRLEAVDNAAVINQLKKENSALHATKLGQEKNLIDLRKSLQDKEVAFGGLQKKNDELRADVEKAAIVLSQKKSTIDELSKDLVQANQMLVNFNNHYEIRAKQVEELQKTLATQDRSIKEQKIRTNDIVREFEEYKAMFSSEQQDKLKHELFMANNKIQELEKSIRKANKINTLLTEKVNNQNLGFNNN</sequence>
<name>A0AAV8WHZ0_9CUCU</name>
<dbReference type="Pfam" id="PF16531">
    <property type="entry name" value="SAS-6_N"/>
    <property type="match status" value="1"/>
</dbReference>
<organism evidence="3 4">
    <name type="scientific">Rhamnusium bicolor</name>
    <dbReference type="NCBI Taxonomy" id="1586634"/>
    <lineage>
        <taxon>Eukaryota</taxon>
        <taxon>Metazoa</taxon>
        <taxon>Ecdysozoa</taxon>
        <taxon>Arthropoda</taxon>
        <taxon>Hexapoda</taxon>
        <taxon>Insecta</taxon>
        <taxon>Pterygota</taxon>
        <taxon>Neoptera</taxon>
        <taxon>Endopterygota</taxon>
        <taxon>Coleoptera</taxon>
        <taxon>Polyphaga</taxon>
        <taxon>Cucujiformia</taxon>
        <taxon>Chrysomeloidea</taxon>
        <taxon>Cerambycidae</taxon>
        <taxon>Lepturinae</taxon>
        <taxon>Rhagiini</taxon>
        <taxon>Rhamnusium</taxon>
    </lineage>
</organism>
<protein>
    <recommendedName>
        <fullName evidence="2">Spindle assembly abnormal protein 6 N-terminal domain-containing protein</fullName>
    </recommendedName>
</protein>
<dbReference type="InterPro" id="IPR038558">
    <property type="entry name" value="SAS-6_N_sf"/>
</dbReference>